<evidence type="ECO:0000313" key="8">
    <source>
        <dbReference type="Proteomes" id="UP000694540"/>
    </source>
</evidence>
<dbReference type="PRINTS" id="PR01173">
    <property type="entry name" value="ODORANTBNDNG"/>
</dbReference>
<dbReference type="PANTHER" id="PTHR11430:SF65">
    <property type="entry name" value="ODORANT-BINDING PROTEIN 1A-RELATED"/>
    <property type="match status" value="1"/>
</dbReference>
<dbReference type="GeneTree" id="ENSGT01050000244868"/>
<feature type="chain" id="PRO_5034131546" description="Lipocalin/cytosolic fatty-acid binding domain-containing protein" evidence="5">
    <location>
        <begin position="16"/>
        <end position="185"/>
    </location>
</feature>
<keyword evidence="5" id="KW-0732">Signal</keyword>
<sequence length="185" mass="20523">MKVLLLSLVLGLVCVQEPQLEPAQISGNWNTIYIAANDAEKISETGSLRGYIRNTECTEDCGTLAIKFYNKATGTCQEHSAVGERTENNVYTTDCEHTAFSDARTFSNRGPRLGPATTRSSKGYSLSEEEYQTYEKLTEEWGIPRDNIENIILTGKVPDHNMYPKGKPTTSIPNSSFLFTQSSLP</sequence>
<evidence type="ECO:0000256" key="5">
    <source>
        <dbReference type="SAM" id="SignalP"/>
    </source>
</evidence>
<dbReference type="AlphaFoldDB" id="A0A8C3YDJ3"/>
<accession>A0A8C3YDJ3</accession>
<dbReference type="SUPFAM" id="SSF50814">
    <property type="entry name" value="Lipocalins"/>
    <property type="match status" value="1"/>
</dbReference>
<dbReference type="Gene3D" id="2.40.128.20">
    <property type="match status" value="1"/>
</dbReference>
<dbReference type="GO" id="GO:0005615">
    <property type="term" value="C:extracellular space"/>
    <property type="evidence" value="ECO:0007669"/>
    <property type="project" value="TreeGrafter"/>
</dbReference>
<dbReference type="GO" id="GO:0036094">
    <property type="term" value="F:small molecule binding"/>
    <property type="evidence" value="ECO:0007669"/>
    <property type="project" value="InterPro"/>
</dbReference>
<evidence type="ECO:0000256" key="4">
    <source>
        <dbReference type="ARBA" id="ARBA00022525"/>
    </source>
</evidence>
<keyword evidence="4" id="KW-0964">Secreted</keyword>
<name>A0A8C3YDJ3_9CETA</name>
<reference evidence="7" key="1">
    <citation type="submission" date="2025-08" db="UniProtKB">
        <authorList>
            <consortium name="Ensembl"/>
        </authorList>
    </citation>
    <scope>IDENTIFICATION</scope>
</reference>
<reference evidence="7" key="2">
    <citation type="submission" date="2025-09" db="UniProtKB">
        <authorList>
            <consortium name="Ensembl"/>
        </authorList>
    </citation>
    <scope>IDENTIFICATION</scope>
</reference>
<evidence type="ECO:0000256" key="3">
    <source>
        <dbReference type="ARBA" id="ARBA00022448"/>
    </source>
</evidence>
<dbReference type="InterPro" id="IPR012674">
    <property type="entry name" value="Calycin"/>
</dbReference>
<dbReference type="PANTHER" id="PTHR11430">
    <property type="entry name" value="LIPOCALIN"/>
    <property type="match status" value="1"/>
</dbReference>
<dbReference type="Proteomes" id="UP000694540">
    <property type="component" value="Unplaced"/>
</dbReference>
<feature type="domain" description="Lipocalin/cytosolic fatty-acid binding" evidence="6">
    <location>
        <begin position="26"/>
        <end position="106"/>
    </location>
</feature>
<dbReference type="Pfam" id="PF00061">
    <property type="entry name" value="Lipocalin"/>
    <property type="match status" value="1"/>
</dbReference>
<proteinExistence type="inferred from homology"/>
<keyword evidence="3" id="KW-0813">Transport</keyword>
<organism evidence="7 8">
    <name type="scientific">Catagonus wagneri</name>
    <name type="common">Chacoan peccary</name>
    <dbReference type="NCBI Taxonomy" id="51154"/>
    <lineage>
        <taxon>Eukaryota</taxon>
        <taxon>Metazoa</taxon>
        <taxon>Chordata</taxon>
        <taxon>Craniata</taxon>
        <taxon>Vertebrata</taxon>
        <taxon>Euteleostomi</taxon>
        <taxon>Mammalia</taxon>
        <taxon>Eutheria</taxon>
        <taxon>Laurasiatheria</taxon>
        <taxon>Artiodactyla</taxon>
        <taxon>Suina</taxon>
        <taxon>Tayassuidae</taxon>
        <taxon>Catagonus</taxon>
    </lineage>
</organism>
<comment type="subcellular location">
    <subcellularLocation>
        <location evidence="1">Secreted</location>
    </subcellularLocation>
</comment>
<evidence type="ECO:0000259" key="6">
    <source>
        <dbReference type="Pfam" id="PF00061"/>
    </source>
</evidence>
<evidence type="ECO:0000313" key="7">
    <source>
        <dbReference type="Ensembl" id="ENSCWAP00000006745.1"/>
    </source>
</evidence>
<dbReference type="Ensembl" id="ENSCWAT00000007318.1">
    <property type="protein sequence ID" value="ENSCWAP00000006745.1"/>
    <property type="gene ID" value="ENSCWAG00000005223.1"/>
</dbReference>
<comment type="similarity">
    <text evidence="2">Belongs to the calycin superfamily. Lipocalin family.</text>
</comment>
<evidence type="ECO:0000256" key="1">
    <source>
        <dbReference type="ARBA" id="ARBA00004613"/>
    </source>
</evidence>
<dbReference type="GO" id="GO:0005549">
    <property type="term" value="F:odorant binding"/>
    <property type="evidence" value="ECO:0007669"/>
    <property type="project" value="TreeGrafter"/>
</dbReference>
<dbReference type="InterPro" id="IPR000566">
    <property type="entry name" value="Lipocln_cytosolic_FA-bd_dom"/>
</dbReference>
<dbReference type="InterPro" id="IPR002448">
    <property type="entry name" value="OBP-like"/>
</dbReference>
<feature type="signal peptide" evidence="5">
    <location>
        <begin position="1"/>
        <end position="15"/>
    </location>
</feature>
<evidence type="ECO:0000256" key="2">
    <source>
        <dbReference type="ARBA" id="ARBA00006889"/>
    </source>
</evidence>
<protein>
    <recommendedName>
        <fullName evidence="6">Lipocalin/cytosolic fatty-acid binding domain-containing protein</fullName>
    </recommendedName>
</protein>
<keyword evidence="8" id="KW-1185">Reference proteome</keyword>
<dbReference type="InterPro" id="IPR002345">
    <property type="entry name" value="Lipocalin"/>
</dbReference>